<evidence type="ECO:0000313" key="5">
    <source>
        <dbReference type="Proteomes" id="UP001309876"/>
    </source>
</evidence>
<comment type="function">
    <text evidence="2">Accessory subunit of the mitochondrial membrane respiratory chain NADH dehydrogenase (Complex I), that is believed not to be involved in catalysis. Complex I functions in the transfer of electrons from NADH to the respiratory chain. The immediate electron acceptor for the enzyme is believed to be ubiquinone.</text>
</comment>
<keyword evidence="2" id="KW-0813">Transport</keyword>
<dbReference type="InterPro" id="IPR007763">
    <property type="entry name" value="NDUFA12"/>
</dbReference>
<dbReference type="PANTHER" id="PTHR12910">
    <property type="entry name" value="NADH-UBIQUINONE OXIDOREDUCTASE SUBUNIT B17.2"/>
    <property type="match status" value="1"/>
</dbReference>
<dbReference type="GO" id="GO:0006979">
    <property type="term" value="P:response to oxidative stress"/>
    <property type="evidence" value="ECO:0007669"/>
    <property type="project" value="TreeGrafter"/>
</dbReference>
<organism evidence="4 5">
    <name type="scientific">Lithohypha guttulata</name>
    <dbReference type="NCBI Taxonomy" id="1690604"/>
    <lineage>
        <taxon>Eukaryota</taxon>
        <taxon>Fungi</taxon>
        <taxon>Dikarya</taxon>
        <taxon>Ascomycota</taxon>
        <taxon>Pezizomycotina</taxon>
        <taxon>Eurotiomycetes</taxon>
        <taxon>Chaetothyriomycetidae</taxon>
        <taxon>Chaetothyriales</taxon>
        <taxon>Trichomeriaceae</taxon>
        <taxon>Lithohypha</taxon>
    </lineage>
</organism>
<comment type="similarity">
    <text evidence="1 2">Belongs to the complex I NDUFA12 subunit family.</text>
</comment>
<keyword evidence="2" id="KW-0249">Electron transport</keyword>
<evidence type="ECO:0000313" key="4">
    <source>
        <dbReference type="EMBL" id="KAK5090030.1"/>
    </source>
</evidence>
<name>A0AAN7Y8P2_9EURO</name>
<comment type="subcellular location">
    <subcellularLocation>
        <location evidence="2">Mitochondrion inner membrane</location>
        <topology evidence="2">Peripheral membrane protein</topology>
        <orientation evidence="2">Matrix side</orientation>
    </subcellularLocation>
</comment>
<dbReference type="GO" id="GO:0045271">
    <property type="term" value="C:respiratory chain complex I"/>
    <property type="evidence" value="ECO:0007669"/>
    <property type="project" value="InterPro"/>
</dbReference>
<evidence type="ECO:0000256" key="1">
    <source>
        <dbReference type="ARBA" id="ARBA00007355"/>
    </source>
</evidence>
<evidence type="ECO:0000256" key="3">
    <source>
        <dbReference type="SAM" id="MobiDB-lite"/>
    </source>
</evidence>
<reference evidence="4 5" key="1">
    <citation type="submission" date="2023-08" db="EMBL/GenBank/DDBJ databases">
        <title>Black Yeasts Isolated from many extreme environments.</title>
        <authorList>
            <person name="Coleine C."/>
            <person name="Stajich J.E."/>
            <person name="Selbmann L."/>
        </authorList>
    </citation>
    <scope>NUCLEOTIDE SEQUENCE [LARGE SCALE GENOMIC DNA]</scope>
    <source>
        <strain evidence="4 5">CCFEE 5910</strain>
    </source>
</reference>
<keyword evidence="2" id="KW-0999">Mitochondrion inner membrane</keyword>
<evidence type="ECO:0000256" key="2">
    <source>
        <dbReference type="RuleBase" id="RU363103"/>
    </source>
</evidence>
<sequence>MSTILRTLRNLRKIGFKEYGHQLQYMGDTKSGVLVGTDRLGNKYYENLQEDLPLRTRWVDYKEKEFDASQIDPGWHAWMSYMVDKPPSEDALLQIKQRPWESQKGQGNYTLSRSMYKPYSTVKPKLSAWTPVAKPRDGKTPFELPQPVEGATAYAQDPDPKS</sequence>
<dbReference type="Pfam" id="PF05071">
    <property type="entry name" value="NDUFA12"/>
    <property type="match status" value="1"/>
</dbReference>
<dbReference type="GO" id="GO:0005743">
    <property type="term" value="C:mitochondrial inner membrane"/>
    <property type="evidence" value="ECO:0007669"/>
    <property type="project" value="UniProtKB-SubCell"/>
</dbReference>
<keyword evidence="2" id="KW-0679">Respiratory chain</keyword>
<dbReference type="EMBL" id="JAVRRJ010000001">
    <property type="protein sequence ID" value="KAK5090030.1"/>
    <property type="molecule type" value="Genomic_DNA"/>
</dbReference>
<proteinExistence type="inferred from homology"/>
<accession>A0AAN7Y8P2</accession>
<dbReference type="AlphaFoldDB" id="A0AAN7Y8P2"/>
<keyword evidence="2" id="KW-0496">Mitochondrion</keyword>
<keyword evidence="2" id="KW-0472">Membrane</keyword>
<comment type="caution">
    <text evidence="4">The sequence shown here is derived from an EMBL/GenBank/DDBJ whole genome shotgun (WGS) entry which is preliminary data.</text>
</comment>
<gene>
    <name evidence="4" type="ORF">LTR05_000199</name>
</gene>
<dbReference type="Proteomes" id="UP001309876">
    <property type="component" value="Unassembled WGS sequence"/>
</dbReference>
<feature type="region of interest" description="Disordered" evidence="3">
    <location>
        <begin position="127"/>
        <end position="162"/>
    </location>
</feature>
<keyword evidence="5" id="KW-1185">Reference proteome</keyword>
<dbReference type="PANTHER" id="PTHR12910:SF2">
    <property type="entry name" value="NADH DEHYDROGENASE [UBIQUINONE] 1 ALPHA SUBCOMPLEX SUBUNIT 12"/>
    <property type="match status" value="1"/>
</dbReference>
<protein>
    <recommendedName>
        <fullName evidence="2">NADH dehydrogenase [ubiquinone] 1 alpha subcomplex subunit</fullName>
    </recommendedName>
</protein>